<dbReference type="GO" id="GO:0032580">
    <property type="term" value="C:Golgi cisterna membrane"/>
    <property type="evidence" value="ECO:0007669"/>
    <property type="project" value="UniProtKB-SubCell"/>
</dbReference>
<evidence type="ECO:0000256" key="25">
    <source>
        <dbReference type="ARBA" id="ARBA00052236"/>
    </source>
</evidence>
<evidence type="ECO:0000256" key="6">
    <source>
        <dbReference type="ARBA" id="ARBA00022692"/>
    </source>
</evidence>
<proteinExistence type="inferred from homology"/>
<comment type="catalytic activity">
    <reaction evidence="18">
        <text>a neolactoside nLc4Cer(d18:1(4E)) + GDP-beta-L-fucose = a neolactoside III(3)-alpha-Fuc-nLc4Cer(d18:1(4E)) + GDP + H(+)</text>
        <dbReference type="Rhea" id="RHEA:48332"/>
        <dbReference type="ChEBI" id="CHEBI:15378"/>
        <dbReference type="ChEBI" id="CHEBI:17006"/>
        <dbReference type="ChEBI" id="CHEBI:57273"/>
        <dbReference type="ChEBI" id="CHEBI:58189"/>
        <dbReference type="ChEBI" id="CHEBI:77240"/>
    </reaction>
    <physiologicalReaction direction="left-to-right" evidence="18">
        <dbReference type="Rhea" id="RHEA:48333"/>
    </physiologicalReaction>
</comment>
<comment type="catalytic activity">
    <reaction evidence="19">
        <text>alpha-L-Fuc-(1-&gt;2)-beta-D-Gal-(1-&gt;4)-D-GlcNAc + GDP-beta-L-fucose = alpha-L-Fuc-(1-&gt;2)-beta-D-Gal-(1-&gt;4)-[alpha-L-Fuc-(1-&gt;3)]-D-GlcNAc + GDP + H(+)</text>
        <dbReference type="Rhea" id="RHEA:62900"/>
        <dbReference type="ChEBI" id="CHEBI:15378"/>
        <dbReference type="ChEBI" id="CHEBI:57273"/>
        <dbReference type="ChEBI" id="CHEBI:58189"/>
        <dbReference type="ChEBI" id="CHEBI:62263"/>
        <dbReference type="ChEBI" id="CHEBI:62507"/>
    </reaction>
</comment>
<dbReference type="Pfam" id="PF17039">
    <property type="entry name" value="Glyco_tran_10_N"/>
    <property type="match status" value="1"/>
</dbReference>
<dbReference type="EC" id="2.4.1.-" evidence="26"/>
<evidence type="ECO:0000313" key="31">
    <source>
        <dbReference type="Proteomes" id="UP001610411"/>
    </source>
</evidence>
<organism evidence="30 31">
    <name type="scientific">Daubentonia madagascariensis</name>
    <name type="common">Aye-aye</name>
    <name type="synonym">Sciurus madagascariensis</name>
    <dbReference type="NCBI Taxonomy" id="31869"/>
    <lineage>
        <taxon>Eukaryota</taxon>
        <taxon>Metazoa</taxon>
        <taxon>Chordata</taxon>
        <taxon>Craniata</taxon>
        <taxon>Vertebrata</taxon>
        <taxon>Euteleostomi</taxon>
        <taxon>Mammalia</taxon>
        <taxon>Eutheria</taxon>
        <taxon>Euarchontoglires</taxon>
        <taxon>Primates</taxon>
        <taxon>Strepsirrhini</taxon>
        <taxon>Chiromyiformes</taxon>
        <taxon>Daubentoniidae</taxon>
        <taxon>Daubentonia</taxon>
    </lineage>
</organism>
<comment type="subcellular location">
    <subcellularLocation>
        <location evidence="1 26">Golgi apparatus</location>
        <location evidence="1 26">Golgi stack membrane</location>
        <topology evidence="1 26">Single-pass type II membrane protein</topology>
    </subcellularLocation>
</comment>
<evidence type="ECO:0000256" key="23">
    <source>
        <dbReference type="ARBA" id="ARBA00047526"/>
    </source>
</evidence>
<keyword evidence="12" id="KW-0325">Glycoprotein</keyword>
<evidence type="ECO:0000256" key="2">
    <source>
        <dbReference type="ARBA" id="ARBA00004922"/>
    </source>
</evidence>
<evidence type="ECO:0000256" key="1">
    <source>
        <dbReference type="ARBA" id="ARBA00004447"/>
    </source>
</evidence>
<evidence type="ECO:0000256" key="15">
    <source>
        <dbReference type="ARBA" id="ARBA00036273"/>
    </source>
</evidence>
<comment type="catalytic activity">
    <reaction evidence="17">
        <text>an N-acetyl-alpha-neuraminyl-(2-&gt;3)-beta-D-galactosyl-(1-&gt;4)-N-acetyl-beta-D-glucosaminyl derivative + GDP-beta-L-fucose = an alpha-Neu5Ac-(2-&gt;3)-beta-D-Gal-(1-&gt;4)-[alpha-L-Fuc-(1-&gt;3)]-beta-D-GlcNAc derivative + GDP + H(+)</text>
        <dbReference type="Rhea" id="RHEA:56076"/>
        <dbReference type="ChEBI" id="CHEBI:15378"/>
        <dbReference type="ChEBI" id="CHEBI:57273"/>
        <dbReference type="ChEBI" id="CHEBI:58189"/>
        <dbReference type="ChEBI" id="CHEBI:136545"/>
        <dbReference type="ChEBI" id="CHEBI:139509"/>
    </reaction>
    <physiologicalReaction direction="left-to-right" evidence="17">
        <dbReference type="Rhea" id="RHEA:56077"/>
    </physiologicalReaction>
</comment>
<dbReference type="PANTHER" id="PTHR11929">
    <property type="entry name" value="ALPHA- 1,3 -FUCOSYLTRANSFERASE"/>
    <property type="match status" value="1"/>
</dbReference>
<protein>
    <recommendedName>
        <fullName evidence="26">Fucosyltransferase</fullName>
        <ecNumber evidence="26">2.4.1.-</ecNumber>
    </recommendedName>
</protein>
<evidence type="ECO:0000256" key="3">
    <source>
        <dbReference type="ARBA" id="ARBA00008919"/>
    </source>
</evidence>
<keyword evidence="10" id="KW-0443">Lipid metabolism</keyword>
<dbReference type="GO" id="GO:0017060">
    <property type="term" value="F:3-galactosyl-N-acetylglucosaminide 4-alpha-L-fucosyltransferase activity"/>
    <property type="evidence" value="ECO:0007669"/>
    <property type="project" value="UniProtKB-EC"/>
</dbReference>
<comment type="catalytic activity">
    <reaction evidence="23">
        <text>N-acetyl-alpha-neuraminosyl-(2-&gt;3)-beta-D-galactosyl-(1-&gt;4)-N-acetyl-beta-D-glucosamine + GDP-beta-L-fucose = N-acetyl-alpha-neuraminosyl-(2-&gt;3)-beta-D-galactosyl-(1-&gt;4)-[alpha-L-fucosyl-(1-&gt;3)]-N-acetyl-beta-D-glucosamine + GDP + H(+)</text>
        <dbReference type="Rhea" id="RHEA:62836"/>
        <dbReference type="ChEBI" id="CHEBI:15378"/>
        <dbReference type="ChEBI" id="CHEBI:57273"/>
        <dbReference type="ChEBI" id="CHEBI:58189"/>
        <dbReference type="ChEBI" id="CHEBI:145937"/>
        <dbReference type="ChEBI" id="CHEBI:145938"/>
    </reaction>
    <physiologicalReaction direction="left-to-right" evidence="23">
        <dbReference type="Rhea" id="RHEA:62837"/>
    </physiologicalReaction>
</comment>
<evidence type="ECO:0000256" key="21">
    <source>
        <dbReference type="ARBA" id="ARBA00036928"/>
    </source>
</evidence>
<dbReference type="SUPFAM" id="SSF53756">
    <property type="entry name" value="UDP-Glycosyltransferase/glycogen phosphorylase"/>
    <property type="match status" value="1"/>
</dbReference>
<feature type="chain" id="PRO_5044785467" description="Fucosyltransferase" evidence="27">
    <location>
        <begin position="28"/>
        <end position="383"/>
    </location>
</feature>
<keyword evidence="5 26" id="KW-0808">Transferase</keyword>
<evidence type="ECO:0000256" key="27">
    <source>
        <dbReference type="SAM" id="SignalP"/>
    </source>
</evidence>
<keyword evidence="6 26" id="KW-0812">Transmembrane</keyword>
<evidence type="ECO:0000256" key="11">
    <source>
        <dbReference type="ARBA" id="ARBA00023136"/>
    </source>
</evidence>
<dbReference type="InterPro" id="IPR055270">
    <property type="entry name" value="Glyco_tran_10_C"/>
</dbReference>
<dbReference type="GO" id="GO:0009312">
    <property type="term" value="P:oligosaccharide biosynthetic process"/>
    <property type="evidence" value="ECO:0007669"/>
    <property type="project" value="UniProtKB-ARBA"/>
</dbReference>
<comment type="caution">
    <text evidence="30">The sequence shown here is derived from an EMBL/GenBank/DDBJ whole genome shotgun (WGS) entry which is preliminary data.</text>
</comment>
<keyword evidence="4 26" id="KW-0328">Glycosyltransferase</keyword>
<dbReference type="Pfam" id="PF00852">
    <property type="entry name" value="Glyco_transf_10"/>
    <property type="match status" value="1"/>
</dbReference>
<gene>
    <name evidence="30" type="ORF">WCI35_030003</name>
</gene>
<evidence type="ECO:0000313" key="30">
    <source>
        <dbReference type="EMBL" id="KAL2764206.1"/>
    </source>
</evidence>
<evidence type="ECO:0000259" key="28">
    <source>
        <dbReference type="Pfam" id="PF00852"/>
    </source>
</evidence>
<comment type="catalytic activity">
    <reaction evidence="24">
        <text>a neolactoside nLc6Cer + GDP-beta-L-fucose = beta-D-galactosyl-(1-&gt;4)-N-acetyl-beta-D-glucosaminyl-(1-&gt;3)-beta-D-galactosyl-(1-&gt;4)-[alpha-L-fucosyl-(1-&gt;3)]-N-acetyl-beta-D-glucosaminyl-(1-&gt;3)-beta-D-galactosyl-(1-&gt;4)-beta-D-glucosyl-(1&lt;-&gt;1')-ceramide + GDP + H(+)</text>
        <dbReference type="Rhea" id="RHEA:48364"/>
        <dbReference type="ChEBI" id="CHEBI:15378"/>
        <dbReference type="ChEBI" id="CHEBI:57273"/>
        <dbReference type="ChEBI" id="CHEBI:58189"/>
        <dbReference type="ChEBI" id="CHEBI:90357"/>
        <dbReference type="ChEBI" id="CHEBI:90358"/>
    </reaction>
    <physiologicalReaction direction="left-to-right" evidence="24">
        <dbReference type="Rhea" id="RHEA:48365"/>
    </physiologicalReaction>
</comment>
<evidence type="ECO:0000256" key="12">
    <source>
        <dbReference type="ARBA" id="ARBA00023180"/>
    </source>
</evidence>
<name>A0ABD2DC89_DAUMA</name>
<feature type="domain" description="Fucosyltransferase N-terminal" evidence="29">
    <location>
        <begin position="85"/>
        <end position="192"/>
    </location>
</feature>
<keyword evidence="9 26" id="KW-0333">Golgi apparatus</keyword>
<evidence type="ECO:0000256" key="13">
    <source>
        <dbReference type="ARBA" id="ARBA00029329"/>
    </source>
</evidence>
<comment type="similarity">
    <text evidence="3 26">Belongs to the glycosyltransferase 10 family.</text>
</comment>
<dbReference type="Gene3D" id="3.40.50.11660">
    <property type="entry name" value="Glycosyl transferase family 10, C-terminal domain"/>
    <property type="match status" value="1"/>
</dbReference>
<evidence type="ECO:0000256" key="5">
    <source>
        <dbReference type="ARBA" id="ARBA00022679"/>
    </source>
</evidence>
<evidence type="ECO:0000256" key="24">
    <source>
        <dbReference type="ARBA" id="ARBA00048398"/>
    </source>
</evidence>
<evidence type="ECO:0000256" key="26">
    <source>
        <dbReference type="RuleBase" id="RU003832"/>
    </source>
</evidence>
<keyword evidence="7" id="KW-0735">Signal-anchor</keyword>
<comment type="catalytic activity">
    <reaction evidence="21">
        <text>beta-D-galactosyl-(1-&gt;4)-N-acetyl-D-glucosamine + GDP-beta-L-fucose = beta-D-galactosyl-(1-&gt;4)-[alpha-L-fucosyl-(1-&gt;3)]-N-acetyl-D-glucosamine + GDP + H(+)</text>
        <dbReference type="Rhea" id="RHEA:62824"/>
        <dbReference type="ChEBI" id="CHEBI:15378"/>
        <dbReference type="ChEBI" id="CHEBI:57273"/>
        <dbReference type="ChEBI" id="CHEBI:58189"/>
        <dbReference type="ChEBI" id="CHEBI:60152"/>
        <dbReference type="ChEBI" id="CHEBI:62287"/>
    </reaction>
    <physiologicalReaction direction="left-to-right" evidence="21">
        <dbReference type="Rhea" id="RHEA:62825"/>
    </physiologicalReaction>
</comment>
<dbReference type="PANTHER" id="PTHR11929:SF11">
    <property type="entry name" value="4-GALACTOSYL-N-ACETYLGLUCOSAMINIDE 3-ALPHA-L-FUCOSYLTRANSFERASE FUT5"/>
    <property type="match status" value="1"/>
</dbReference>
<comment type="catalytic activity">
    <reaction evidence="20">
        <text>a neolactoside nLc4Cer + GDP-beta-L-fucose = a neolactoside III(3)-alpha-Fuc-nLc4Cer + GDP + H(+)</text>
        <dbReference type="Rhea" id="RHEA:48376"/>
        <dbReference type="ChEBI" id="CHEBI:15378"/>
        <dbReference type="ChEBI" id="CHEBI:57273"/>
        <dbReference type="ChEBI" id="CHEBI:58189"/>
        <dbReference type="ChEBI" id="CHEBI:90376"/>
        <dbReference type="ChEBI" id="CHEBI:90379"/>
    </reaction>
    <physiologicalReaction direction="left-to-right" evidence="20">
        <dbReference type="Rhea" id="RHEA:48377"/>
    </physiologicalReaction>
</comment>
<dbReference type="GO" id="GO:0017083">
    <property type="term" value="F:4-galactosyl-N-acetylglucosaminide 3-alpha-L-fucosyltransferase activity"/>
    <property type="evidence" value="ECO:0007669"/>
    <property type="project" value="UniProtKB-EC"/>
</dbReference>
<evidence type="ECO:0000256" key="4">
    <source>
        <dbReference type="ARBA" id="ARBA00022676"/>
    </source>
</evidence>
<comment type="catalytic activity">
    <reaction evidence="13">
        <text>a beta-D-galactosyl-(1-&gt;4)-N-acetyl-beta-D-glucosaminyl derivative + GDP-beta-L-fucose = a beta-D-galactosyl-(1-&gt;4)-[alpha-L-fucosyl-(1-&gt;3)]-N-acetyl-beta-D-glucosaminyl derivative + GDP + H(+)</text>
        <dbReference type="Rhea" id="RHEA:14257"/>
        <dbReference type="ChEBI" id="CHEBI:15378"/>
        <dbReference type="ChEBI" id="CHEBI:57273"/>
        <dbReference type="ChEBI" id="CHEBI:58189"/>
        <dbReference type="ChEBI" id="CHEBI:133507"/>
        <dbReference type="ChEBI" id="CHEBI:137941"/>
        <dbReference type="EC" id="2.4.1.152"/>
    </reaction>
    <physiologicalReaction direction="left-to-right" evidence="13">
        <dbReference type="Rhea" id="RHEA:14258"/>
    </physiologicalReaction>
</comment>
<evidence type="ECO:0000256" key="19">
    <source>
        <dbReference type="ARBA" id="ARBA00036594"/>
    </source>
</evidence>
<evidence type="ECO:0000256" key="17">
    <source>
        <dbReference type="ARBA" id="ARBA00036481"/>
    </source>
</evidence>
<keyword evidence="8" id="KW-1133">Transmembrane helix</keyword>
<evidence type="ECO:0000256" key="9">
    <source>
        <dbReference type="ARBA" id="ARBA00023034"/>
    </source>
</evidence>
<reference evidence="30 31" key="1">
    <citation type="journal article" date="2024" name="G3 (Bethesda)">
        <title>A hybrid genome assembly of the endangered aye-aye (Daubentonia madagascariensis).</title>
        <authorList>
            <person name="Versoza C.J."/>
            <person name="Pfeifer S.P."/>
        </authorList>
    </citation>
    <scope>NUCLEOTIDE SEQUENCE [LARGE SCALE GENOMIC DNA]</scope>
    <source>
        <strain evidence="30">6821</strain>
    </source>
</reference>
<feature type="domain" description="Fucosyltransferase C-terminal" evidence="28">
    <location>
        <begin position="209"/>
        <end position="381"/>
    </location>
</feature>
<comment type="catalytic activity">
    <reaction evidence="16">
        <text>an alpha-Neu5Ac-(2-&gt;3)-beta-D-Gal-(1-&gt;3)-D-GlcNAc derivative + GDP-beta-L-fucose = an alpha-Neu5Ac-(2-&gt;3)-beta-D-Gal-(1-&gt;3)-[alpha-L-Fuc-(1-&gt;4)]-beta-D-GlcNAc derivative + GDP + H(+)</text>
        <dbReference type="Rhea" id="RHEA:62904"/>
        <dbReference type="ChEBI" id="CHEBI:15378"/>
        <dbReference type="ChEBI" id="CHEBI:57273"/>
        <dbReference type="ChEBI" id="CHEBI:58189"/>
        <dbReference type="ChEBI" id="CHEBI:146021"/>
        <dbReference type="ChEBI" id="CHEBI:146022"/>
    </reaction>
    <physiologicalReaction direction="left-to-right" evidence="16">
        <dbReference type="Rhea" id="RHEA:62905"/>
    </physiologicalReaction>
</comment>
<dbReference type="Proteomes" id="UP001610411">
    <property type="component" value="Unassembled WGS sequence"/>
</dbReference>
<evidence type="ECO:0000256" key="16">
    <source>
        <dbReference type="ARBA" id="ARBA00036468"/>
    </source>
</evidence>
<dbReference type="FunFam" id="3.40.50.11660:FF:000001">
    <property type="entry name" value="alpha-(1,3)-fucosyltransferase 9"/>
    <property type="match status" value="1"/>
</dbReference>
<accession>A0ABD2DC89</accession>
<dbReference type="AlphaFoldDB" id="A0ABD2DC89"/>
<evidence type="ECO:0000256" key="20">
    <source>
        <dbReference type="ARBA" id="ARBA00036757"/>
    </source>
</evidence>
<keyword evidence="31" id="KW-1185">Reference proteome</keyword>
<feature type="signal peptide" evidence="27">
    <location>
        <begin position="1"/>
        <end position="27"/>
    </location>
</feature>
<comment type="catalytic activity">
    <reaction evidence="15">
        <text>a beta-D-galactosyl-(1-&gt;3)-N-acetyl-beta-D-glucosaminyl derivative + GDP-beta-L-fucose = a beta-D-galactosyl-(1-&gt;3)-[alpha-L-fucosyl-(1-&gt;4)]-N-acetyl-beta-D-glucosaminyl derivative + GDP + H(+)</text>
        <dbReference type="Rhea" id="RHEA:23628"/>
        <dbReference type="ChEBI" id="CHEBI:15378"/>
        <dbReference type="ChEBI" id="CHEBI:57273"/>
        <dbReference type="ChEBI" id="CHEBI:58189"/>
        <dbReference type="ChEBI" id="CHEBI:133506"/>
        <dbReference type="ChEBI" id="CHEBI:140304"/>
        <dbReference type="EC" id="2.4.1.65"/>
    </reaction>
    <physiologicalReaction direction="left-to-right" evidence="15">
        <dbReference type="Rhea" id="RHEA:23629"/>
    </physiologicalReaction>
</comment>
<keyword evidence="27" id="KW-0732">Signal</keyword>
<comment type="catalytic activity">
    <reaction evidence="25">
        <text>a neolactoside VI(3)-alpha-NeuNAc-nLc6Cer + GDP-beta-L-fucose = a neolactoside VI(3)-alpha-NeuAc,III(3)-alphaFuc-nLc6Cer + GDP + H(+)</text>
        <dbReference type="Rhea" id="RHEA:48352"/>
        <dbReference type="ChEBI" id="CHEBI:15378"/>
        <dbReference type="ChEBI" id="CHEBI:57273"/>
        <dbReference type="ChEBI" id="CHEBI:58189"/>
        <dbReference type="ChEBI" id="CHEBI:90335"/>
        <dbReference type="ChEBI" id="CHEBI:90339"/>
    </reaction>
    <physiologicalReaction direction="left-to-right" evidence="25">
        <dbReference type="Rhea" id="RHEA:48353"/>
    </physiologicalReaction>
</comment>
<evidence type="ECO:0000256" key="10">
    <source>
        <dbReference type="ARBA" id="ARBA00023098"/>
    </source>
</evidence>
<dbReference type="InterPro" id="IPR031481">
    <property type="entry name" value="Glyco_tran_10_N"/>
</dbReference>
<evidence type="ECO:0000256" key="8">
    <source>
        <dbReference type="ARBA" id="ARBA00022989"/>
    </source>
</evidence>
<evidence type="ECO:0000256" key="14">
    <source>
        <dbReference type="ARBA" id="ARBA00036052"/>
    </source>
</evidence>
<dbReference type="EMBL" id="JBFSEQ010000012">
    <property type="protein sequence ID" value="KAL2764206.1"/>
    <property type="molecule type" value="Genomic_DNA"/>
</dbReference>
<comment type="catalytic activity">
    <reaction evidence="14">
        <text>an alpha-Neu5Ac-(2-&gt;3)-beta-D-Gal-(1-&gt;4)-beta-D-GlcNAc-(1-&gt;3)-beta-D-Gal-(1-&gt;4)-[alpha-L-Fuc-(1-&gt;3)]-beta-D-GlcNAc derivative + GDP-beta-L-fucose = an alpha-Neu5Ac-(2-&gt;3)-beta-D-Gal-(1-&gt;4)-[alpha-L-Fuc-(1-&gt;3)]-beta-D-GlcNAc-(1-&gt;3)-beta-D-Gal-(1-&gt;4)-[alpha-L-Fuc-(1-&gt;3)]-beta-D-GlcNAc derivative + GDP + H(+)</text>
        <dbReference type="Rhea" id="RHEA:52864"/>
        <dbReference type="ChEBI" id="CHEBI:15378"/>
        <dbReference type="ChEBI" id="CHEBI:57273"/>
        <dbReference type="ChEBI" id="CHEBI:58189"/>
        <dbReference type="ChEBI" id="CHEBI:145342"/>
        <dbReference type="ChEBI" id="CHEBI:145343"/>
    </reaction>
    <physiologicalReaction direction="left-to-right" evidence="14">
        <dbReference type="Rhea" id="RHEA:52865"/>
    </physiologicalReaction>
</comment>
<sequence>MDPPGPAKRQCPWRPCLAGLLLQLLLAVCFFSYQRVSQDGPTGPPRSGPVALESVTVAPNRPAGTMSTNGSRCQATTGPPARPPLLILLWTWPFNIPISLSPCSEMLPGTADCHLTANRSMYTQADGVIVHHRDVIHSPKPQLPPSPRPPGQRWVWFNMESPTNSWQLKAMDGHFNLTMSYRSDSDIFMPYGWLEPWPGQPAHALVNLSAKTELVAWVVSSWRPDSARVRYYQTLQAHLKVDVYGRNHKPLPKGALMQQLARYKFYLAFENSQHRDYITEKLWRNAMEAGAVPVVLGPSRSNYERFLPPEAFIHVDDFQSPRDLARYLQALDKDHARYLSYFRWRETLRPRSFSWALAFCKACWHLQQESRYQTVRSVASWFT</sequence>
<dbReference type="GO" id="GO:0006665">
    <property type="term" value="P:sphingolipid metabolic process"/>
    <property type="evidence" value="ECO:0007669"/>
    <property type="project" value="UniProtKB-ARBA"/>
</dbReference>
<dbReference type="InterPro" id="IPR038577">
    <property type="entry name" value="GT10-like_C_sf"/>
</dbReference>
<evidence type="ECO:0000256" key="22">
    <source>
        <dbReference type="ARBA" id="ARBA00036999"/>
    </source>
</evidence>
<dbReference type="InterPro" id="IPR001503">
    <property type="entry name" value="Glyco_trans_10"/>
</dbReference>
<keyword evidence="11" id="KW-0472">Membrane</keyword>
<comment type="catalytic activity">
    <reaction evidence="22">
        <text>a neolactoside nLc6Cer(d18:1(4E)) + GDP-beta-L-fucose = a neolactoside III(3)-alpha-Fuc-nLc6Cer(d18:1(4E)) + GDP + H(+)</text>
        <dbReference type="Rhea" id="RHEA:48336"/>
        <dbReference type="ChEBI" id="CHEBI:15378"/>
        <dbReference type="ChEBI" id="CHEBI:57273"/>
        <dbReference type="ChEBI" id="CHEBI:58189"/>
        <dbReference type="ChEBI" id="CHEBI:61610"/>
        <dbReference type="ChEBI" id="CHEBI:90307"/>
    </reaction>
    <physiologicalReaction direction="left-to-right" evidence="22">
        <dbReference type="Rhea" id="RHEA:48337"/>
    </physiologicalReaction>
</comment>
<comment type="pathway">
    <text evidence="2">Protein modification; protein glycosylation.</text>
</comment>
<evidence type="ECO:0000256" key="7">
    <source>
        <dbReference type="ARBA" id="ARBA00022968"/>
    </source>
</evidence>
<evidence type="ECO:0000256" key="18">
    <source>
        <dbReference type="ARBA" id="ARBA00036497"/>
    </source>
</evidence>
<evidence type="ECO:0000259" key="29">
    <source>
        <dbReference type="Pfam" id="PF17039"/>
    </source>
</evidence>
<dbReference type="GO" id="GO:0098588">
    <property type="term" value="C:bounding membrane of organelle"/>
    <property type="evidence" value="ECO:0007669"/>
    <property type="project" value="UniProtKB-ARBA"/>
</dbReference>